<protein>
    <submittedName>
        <fullName evidence="1">Uncharacterized protein</fullName>
    </submittedName>
</protein>
<accession>A0A8D8L950</accession>
<dbReference type="EMBL" id="HBUF01174045">
    <property type="protein sequence ID" value="CAG6653528.1"/>
    <property type="molecule type" value="Transcribed_RNA"/>
</dbReference>
<organism evidence="1">
    <name type="scientific">Cacopsylla melanoneura</name>
    <dbReference type="NCBI Taxonomy" id="428564"/>
    <lineage>
        <taxon>Eukaryota</taxon>
        <taxon>Metazoa</taxon>
        <taxon>Ecdysozoa</taxon>
        <taxon>Arthropoda</taxon>
        <taxon>Hexapoda</taxon>
        <taxon>Insecta</taxon>
        <taxon>Pterygota</taxon>
        <taxon>Neoptera</taxon>
        <taxon>Paraneoptera</taxon>
        <taxon>Hemiptera</taxon>
        <taxon>Sternorrhyncha</taxon>
        <taxon>Psylloidea</taxon>
        <taxon>Psyllidae</taxon>
        <taxon>Psyllinae</taxon>
        <taxon>Cacopsylla</taxon>
    </lineage>
</organism>
<name>A0A8D8L950_9HEMI</name>
<sequence length="131" mass="14565">MLINVSRGLFFFPLILTPSYLFDSTFSDTLRLSYSSFDLSMGPICSKFDKVINSTSPHLRRLNNIISTATDLFNSIYCVKSNFFSSTFLAFSILSAKYSCNFLTSTDVGISKGFSHFFFSSNSLAGLDCST</sequence>
<reference evidence="1" key="1">
    <citation type="submission" date="2021-05" db="EMBL/GenBank/DDBJ databases">
        <authorList>
            <person name="Alioto T."/>
            <person name="Alioto T."/>
            <person name="Gomez Garrido J."/>
        </authorList>
    </citation>
    <scope>NUCLEOTIDE SEQUENCE</scope>
</reference>
<dbReference type="EMBL" id="HBUF01003198">
    <property type="protein sequence ID" value="CAG6606344.1"/>
    <property type="molecule type" value="Transcribed_RNA"/>
</dbReference>
<dbReference type="AlphaFoldDB" id="A0A8D8L950"/>
<evidence type="ECO:0000313" key="1">
    <source>
        <dbReference type="EMBL" id="CAG6606344.1"/>
    </source>
</evidence>
<proteinExistence type="predicted"/>